<dbReference type="Gene3D" id="3.40.140.10">
    <property type="entry name" value="Cytidine Deaminase, domain 2"/>
    <property type="match status" value="1"/>
</dbReference>
<reference evidence="1 2" key="1">
    <citation type="submission" date="2016-11" db="EMBL/GenBank/DDBJ databases">
        <authorList>
            <person name="Jaros S."/>
            <person name="Januszkiewicz K."/>
            <person name="Wedrychowicz H."/>
        </authorList>
    </citation>
    <scope>NUCLEOTIDE SEQUENCE [LARGE SCALE GENOMIC DNA]</scope>
    <source>
        <strain evidence="1 2">DSM 19436</strain>
    </source>
</reference>
<gene>
    <name evidence="1" type="ORF">SAMN02745157_4521</name>
</gene>
<organism evidence="1 2">
    <name type="scientific">Kaistia soli DSM 19436</name>
    <dbReference type="NCBI Taxonomy" id="1122133"/>
    <lineage>
        <taxon>Bacteria</taxon>
        <taxon>Pseudomonadati</taxon>
        <taxon>Pseudomonadota</taxon>
        <taxon>Alphaproteobacteria</taxon>
        <taxon>Hyphomicrobiales</taxon>
        <taxon>Kaistiaceae</taxon>
        <taxon>Kaistia</taxon>
    </lineage>
</organism>
<accession>A0A1M5L7X5</accession>
<dbReference type="OrthoDB" id="9804316at2"/>
<dbReference type="STRING" id="1122133.SAMN02745157_4521"/>
<name>A0A1M5L7X5_9HYPH</name>
<dbReference type="SUPFAM" id="SSF102712">
    <property type="entry name" value="JAB1/MPN domain"/>
    <property type="match status" value="1"/>
</dbReference>
<proteinExistence type="predicted"/>
<dbReference type="RefSeq" id="WP_073057715.1">
    <property type="nucleotide sequence ID" value="NZ_FQUP01000006.1"/>
</dbReference>
<evidence type="ECO:0000313" key="2">
    <source>
        <dbReference type="Proteomes" id="UP000184485"/>
    </source>
</evidence>
<dbReference type="AlphaFoldDB" id="A0A1M5L7X5"/>
<protein>
    <submittedName>
        <fullName evidence="1">JAB domain-containing protein</fullName>
    </submittedName>
</protein>
<keyword evidence="2" id="KW-1185">Reference proteome</keyword>
<dbReference type="Proteomes" id="UP000184485">
    <property type="component" value="Unassembled WGS sequence"/>
</dbReference>
<sequence length="157" mass="17116">MTALSCTTDTLARTIDILRAGGARSEERVVLWLGPASAIREPMPVTEVYEPDQITDIDYFKLPPTSLRALMTHLRGARLKILAQVHSHPGRAFHSEADDEWAIVRHVGALSLVLPEFARNTTPANFAEQAASYRLSGENEWVRVPTGGPDGCIGVVG</sequence>
<evidence type="ECO:0000313" key="1">
    <source>
        <dbReference type="EMBL" id="SHG61137.1"/>
    </source>
</evidence>
<dbReference type="EMBL" id="FQUP01000006">
    <property type="protein sequence ID" value="SHG61137.1"/>
    <property type="molecule type" value="Genomic_DNA"/>
</dbReference>